<proteinExistence type="predicted"/>
<dbReference type="EMBL" id="MEIL01000029">
    <property type="protein sequence ID" value="PIT38358.1"/>
    <property type="molecule type" value="Genomic_DNA"/>
</dbReference>
<evidence type="ECO:0000313" key="2">
    <source>
        <dbReference type="Proteomes" id="UP000230202"/>
    </source>
</evidence>
<evidence type="ECO:0000313" key="1">
    <source>
        <dbReference type="EMBL" id="PIT38358.1"/>
    </source>
</evidence>
<dbReference type="AlphaFoldDB" id="A0A2N9X5A5"/>
<protein>
    <recommendedName>
        <fullName evidence="3">Lipoprotein</fullName>
    </recommendedName>
</protein>
<dbReference type="RefSeq" id="WP_100152331.1">
    <property type="nucleotide sequence ID" value="NZ_MEIL01000029.1"/>
</dbReference>
<dbReference type="InterPro" id="IPR049732">
    <property type="entry name" value="Smlt3025-like"/>
</dbReference>
<dbReference type="Proteomes" id="UP000230202">
    <property type="component" value="Unassembled WGS sequence"/>
</dbReference>
<dbReference type="PROSITE" id="PS51257">
    <property type="entry name" value="PROKAR_LIPOPROTEIN"/>
    <property type="match status" value="1"/>
</dbReference>
<evidence type="ECO:0008006" key="3">
    <source>
        <dbReference type="Google" id="ProtNLM"/>
    </source>
</evidence>
<comment type="caution">
    <text evidence="1">The sequence shown here is derived from an EMBL/GenBank/DDBJ whole genome shotgun (WGS) entry which is preliminary data.</text>
</comment>
<reference evidence="1" key="1">
    <citation type="journal article" date="2017" name="MBio">
        <title>Type VI secretion-mediated competition in the bee gut microbiome.</title>
        <authorList>
            <person name="Steele M.I."/>
            <person name="Kwong W.K."/>
            <person name="Powell J.E."/>
            <person name="Whiteley M."/>
            <person name="Moran N.A."/>
        </authorList>
    </citation>
    <scope>NUCLEOTIDE SEQUENCE [LARGE SCALE GENOMIC DNA]</scope>
    <source>
        <strain evidence="1">WkB273</strain>
    </source>
</reference>
<name>A0A2N9X5A5_9NEIS</name>
<gene>
    <name evidence="1" type="ORF">BHC54_07355</name>
</gene>
<sequence length="289" mass="33199">MRNLLISYAKAVCLSGLLLLTGCSDNNKDNAAKHQTIPFVNKDRFGRFDSIGNLGGKPVSIPSGVLYTEVSYIGATENFDTSSINKQPPITYQMPIKELDFDYRLTDGAVKSKNEQTDSDYKQDIKILIPKAKHFPWGYTNVYNLFSPNQPRTFNQWFNNILKSTKETWNFEYFKQGNKIFGLTYYQANNGINPKTNQPWEDNIIGNDLYIYQDSNNDIKTLILCDTVGQIKYCKHDFFIKNFPVKVSISYDRTYLKLWQQTEKNITAILDSWVVTNDGKLIKKQAGKV</sequence>
<keyword evidence="2" id="KW-1185">Reference proteome</keyword>
<organism evidence="1 2">
    <name type="scientific">Snodgrassella alvi</name>
    <dbReference type="NCBI Taxonomy" id="1196083"/>
    <lineage>
        <taxon>Bacteria</taxon>
        <taxon>Pseudomonadati</taxon>
        <taxon>Pseudomonadota</taxon>
        <taxon>Betaproteobacteria</taxon>
        <taxon>Neisseriales</taxon>
        <taxon>Neisseriaceae</taxon>
        <taxon>Snodgrassella</taxon>
    </lineage>
</organism>
<dbReference type="CDD" id="cd20897">
    <property type="entry name" value="Smlt3025-like"/>
    <property type="match status" value="1"/>
</dbReference>
<accession>A0A2N9X5A5</accession>